<protein>
    <recommendedName>
        <fullName evidence="1">IPT/TIG domain-containing protein</fullName>
    </recommendedName>
</protein>
<keyword evidence="3" id="KW-1185">Reference proteome</keyword>
<gene>
    <name evidence="2" type="ORF">C1J00_09520</name>
</gene>
<dbReference type="RefSeq" id="WP_102908595.1">
    <property type="nucleotide sequence ID" value="NZ_POUC01000048.1"/>
</dbReference>
<evidence type="ECO:0000313" key="2">
    <source>
        <dbReference type="EMBL" id="PNG22434.1"/>
    </source>
</evidence>
<comment type="caution">
    <text evidence="2">The sequence shown here is derived from an EMBL/GenBank/DDBJ whole genome shotgun (WGS) entry which is preliminary data.</text>
</comment>
<dbReference type="Gene3D" id="2.60.40.10">
    <property type="entry name" value="Immunoglobulins"/>
    <property type="match status" value="1"/>
</dbReference>
<feature type="domain" description="IPT/TIG" evidence="1">
    <location>
        <begin position="71"/>
        <end position="153"/>
    </location>
</feature>
<dbReference type="InterPro" id="IPR002909">
    <property type="entry name" value="IPT_dom"/>
</dbReference>
<dbReference type="Pfam" id="PF01833">
    <property type="entry name" value="TIG"/>
    <property type="match status" value="1"/>
</dbReference>
<organism evidence="2 3">
    <name type="scientific">Streptomyces cahuitamycinicus</name>
    <dbReference type="NCBI Taxonomy" id="2070367"/>
    <lineage>
        <taxon>Bacteria</taxon>
        <taxon>Bacillati</taxon>
        <taxon>Actinomycetota</taxon>
        <taxon>Actinomycetes</taxon>
        <taxon>Kitasatosporales</taxon>
        <taxon>Streptomycetaceae</taxon>
        <taxon>Streptomyces</taxon>
    </lineage>
</organism>
<sequence length="154" mass="15851">MGLYRENGQRITKAAFPAVAVSDTPQRVTENVYLTEPYGRGDGRPEGSRRHLLYEAGDVVPQSVIDRLFTAATIATIAPATGPAAGGTTVTITGTDLDGVSAVNFGATAGTELKVVSATELRVKTPAVAAGAVNVVLVDDAGNVTRANGFTYNA</sequence>
<accession>A0A2N8TTT1</accession>
<dbReference type="EMBL" id="POUC01000048">
    <property type="protein sequence ID" value="PNG22434.1"/>
    <property type="molecule type" value="Genomic_DNA"/>
</dbReference>
<dbReference type="InterPro" id="IPR014756">
    <property type="entry name" value="Ig_E-set"/>
</dbReference>
<dbReference type="OrthoDB" id="4220809at2"/>
<evidence type="ECO:0000259" key="1">
    <source>
        <dbReference type="SMART" id="SM00429"/>
    </source>
</evidence>
<reference evidence="2 3" key="1">
    <citation type="submission" date="2018-01" db="EMBL/GenBank/DDBJ databases">
        <title>Draft genome sequence of Streptomyces sp. 13K301.</title>
        <authorList>
            <person name="Sahin N."/>
            <person name="Saygin H."/>
            <person name="Ay H."/>
        </authorList>
    </citation>
    <scope>NUCLEOTIDE SEQUENCE [LARGE SCALE GENOMIC DNA]</scope>
    <source>
        <strain evidence="2 3">13K301</strain>
    </source>
</reference>
<dbReference type="GO" id="GO:0005975">
    <property type="term" value="P:carbohydrate metabolic process"/>
    <property type="evidence" value="ECO:0007669"/>
    <property type="project" value="UniProtKB-ARBA"/>
</dbReference>
<dbReference type="AlphaFoldDB" id="A0A2N8TTT1"/>
<evidence type="ECO:0000313" key="3">
    <source>
        <dbReference type="Proteomes" id="UP000235943"/>
    </source>
</evidence>
<dbReference type="SMART" id="SM00429">
    <property type="entry name" value="IPT"/>
    <property type="match status" value="1"/>
</dbReference>
<name>A0A2N8TTT1_9ACTN</name>
<proteinExistence type="predicted"/>
<dbReference type="InterPro" id="IPR013783">
    <property type="entry name" value="Ig-like_fold"/>
</dbReference>
<dbReference type="SUPFAM" id="SSF81296">
    <property type="entry name" value="E set domains"/>
    <property type="match status" value="1"/>
</dbReference>
<dbReference type="Proteomes" id="UP000235943">
    <property type="component" value="Unassembled WGS sequence"/>
</dbReference>